<dbReference type="EMBL" id="CP064750">
    <property type="protein sequence ID" value="QPC66615.1"/>
    <property type="molecule type" value="Genomic_DNA"/>
</dbReference>
<feature type="compositionally biased region" description="Low complexity" evidence="1">
    <location>
        <begin position="142"/>
        <end position="153"/>
    </location>
</feature>
<dbReference type="GO" id="GO:0016567">
    <property type="term" value="P:protein ubiquitination"/>
    <property type="evidence" value="ECO:0007669"/>
    <property type="project" value="UniProtKB-UniPathway"/>
</dbReference>
<dbReference type="AlphaFoldDB" id="A0A7S8DE30"/>
<proteinExistence type="predicted"/>
<feature type="region of interest" description="Disordered" evidence="1">
    <location>
        <begin position="203"/>
        <end position="245"/>
    </location>
</feature>
<feature type="compositionally biased region" description="Polar residues" evidence="1">
    <location>
        <begin position="212"/>
        <end position="243"/>
    </location>
</feature>
<gene>
    <name evidence="2" type="ORF">HYE67_008846</name>
</gene>
<feature type="region of interest" description="Disordered" evidence="1">
    <location>
        <begin position="375"/>
        <end position="631"/>
    </location>
</feature>
<dbReference type="UniPathway" id="UPA00143"/>
<feature type="compositionally biased region" description="Low complexity" evidence="1">
    <location>
        <begin position="434"/>
        <end position="456"/>
    </location>
</feature>
<protein>
    <submittedName>
        <fullName evidence="2">Uncharacterized protein</fullName>
    </submittedName>
</protein>
<name>A0A7S8DE30_FUSCU</name>
<dbReference type="Proteomes" id="UP000663297">
    <property type="component" value="Chromosome 4"/>
</dbReference>
<evidence type="ECO:0000256" key="1">
    <source>
        <dbReference type="SAM" id="MobiDB-lite"/>
    </source>
</evidence>
<evidence type="ECO:0000313" key="3">
    <source>
        <dbReference type="Proteomes" id="UP000663297"/>
    </source>
</evidence>
<evidence type="ECO:0000313" key="2">
    <source>
        <dbReference type="EMBL" id="QPC66615.1"/>
    </source>
</evidence>
<accession>A0A7S8DE30</accession>
<reference evidence="2" key="1">
    <citation type="submission" date="2020-11" db="EMBL/GenBank/DDBJ databases">
        <title>The chromosome-scale genome resource for two endophytic Fusarium species: F. culmorum and F. pseudograminearum.</title>
        <authorList>
            <person name="Yuan Z."/>
        </authorList>
    </citation>
    <scope>NUCLEOTIDE SEQUENCE</scope>
    <source>
        <strain evidence="2">Class2-1B</strain>
    </source>
</reference>
<organism evidence="2 3">
    <name type="scientific">Fusarium culmorum</name>
    <dbReference type="NCBI Taxonomy" id="5516"/>
    <lineage>
        <taxon>Eukaryota</taxon>
        <taxon>Fungi</taxon>
        <taxon>Dikarya</taxon>
        <taxon>Ascomycota</taxon>
        <taxon>Pezizomycotina</taxon>
        <taxon>Sordariomycetes</taxon>
        <taxon>Hypocreomycetidae</taxon>
        <taxon>Hypocreales</taxon>
        <taxon>Nectriaceae</taxon>
        <taxon>Fusarium</taxon>
    </lineage>
</organism>
<feature type="region of interest" description="Disordered" evidence="1">
    <location>
        <begin position="127"/>
        <end position="174"/>
    </location>
</feature>
<feature type="compositionally biased region" description="Low complexity" evidence="1">
    <location>
        <begin position="572"/>
        <end position="589"/>
    </location>
</feature>
<sequence length="697" mass="75515">MNSLKVPEGGLQLEGSAGKDASLPSQAFALTLSDVVIEDMIKCVQNGDGIQLSLGANPVSLPIPHLPASVIPERSRVKTFELVFSVANLTYTQTFLYGSQSHTISPPSASNPYDLYLTRPFESTRTAEKIPHTGTLFEKPKGAASKKSQASKADNTIDAKTAKSSKRAASSGLDSDVEALQNGLAAHAASREKARVVDRLPAKKGAIKTKTSKTLSSAAPRSIPQSPGQVSLGSATPIPTSQPLDRAKGDRAMLVHELAVQDRSIDYLSKKWEGAQEDMEPTLRKVADYLDDSRKWALKKRAWKDLDVWNYDYDTQELRQKAVDNAVRQYDKQRITIAEPEWDRLLPKEERGTGKCLSRVQANLTKISTPSINVEMVDGGSTPRDNENVLDTGRPRAGGEAMSRSTSNPLSNKAKKPTAQEAQVKRLLGKSKSKTATSAAAKPASKASSIKASPTKQRPAAAPKANGGRVLSQAIISNSDSSEDDTAPMVQSKPKAVPKPAPKVKDMVVAKPRPPMREPVKQQITAKRPREDDDSSSSSGTPLSKRIKPKQPLAGPRLKQRPSDGSQNSRGTVTSTSMKSKNTSPTKSSPLASSPPTNASDLENEARSAPIVTKKRKVESSSKPNATKRPATAIFSDDLVQKAQAFKVCYQKYEALHNEVSALSNPSSRKLDHLMEMRNRLKTMKMEIYSECPPERS</sequence>
<feature type="compositionally biased region" description="Polar residues" evidence="1">
    <location>
        <begin position="590"/>
        <end position="601"/>
    </location>
</feature>